<dbReference type="Proteomes" id="UP001652628">
    <property type="component" value="Chromosome X"/>
</dbReference>
<proteinExistence type="predicted"/>
<name>A0AB39YW98_DROSZ</name>
<feature type="compositionally biased region" description="Basic and acidic residues" evidence="1">
    <location>
        <begin position="288"/>
        <end position="304"/>
    </location>
</feature>
<reference evidence="3" key="1">
    <citation type="submission" date="2025-08" db="UniProtKB">
        <authorList>
            <consortium name="RefSeq"/>
        </authorList>
    </citation>
    <scope>IDENTIFICATION</scope>
</reference>
<feature type="compositionally biased region" description="Polar residues" evidence="1">
    <location>
        <begin position="72"/>
        <end position="90"/>
    </location>
</feature>
<dbReference type="AlphaFoldDB" id="A0AB39YW98"/>
<organism evidence="2 3">
    <name type="scientific">Drosophila suzukii</name>
    <name type="common">Spotted-wing drosophila fruit fly</name>
    <dbReference type="NCBI Taxonomy" id="28584"/>
    <lineage>
        <taxon>Eukaryota</taxon>
        <taxon>Metazoa</taxon>
        <taxon>Ecdysozoa</taxon>
        <taxon>Arthropoda</taxon>
        <taxon>Hexapoda</taxon>
        <taxon>Insecta</taxon>
        <taxon>Pterygota</taxon>
        <taxon>Neoptera</taxon>
        <taxon>Endopterygota</taxon>
        <taxon>Diptera</taxon>
        <taxon>Brachycera</taxon>
        <taxon>Muscomorpha</taxon>
        <taxon>Ephydroidea</taxon>
        <taxon>Drosophilidae</taxon>
        <taxon>Drosophila</taxon>
        <taxon>Sophophora</taxon>
    </lineage>
</organism>
<evidence type="ECO:0000256" key="1">
    <source>
        <dbReference type="SAM" id="MobiDB-lite"/>
    </source>
</evidence>
<evidence type="ECO:0000313" key="2">
    <source>
        <dbReference type="Proteomes" id="UP001652628"/>
    </source>
</evidence>
<keyword evidence="2" id="KW-1185">Reference proteome</keyword>
<gene>
    <name evidence="3" type="primary">LOC108004564</name>
</gene>
<feature type="region of interest" description="Disordered" evidence="1">
    <location>
        <begin position="288"/>
        <end position="354"/>
    </location>
</feature>
<accession>A0AB39YW98</accession>
<feature type="region of interest" description="Disordered" evidence="1">
    <location>
        <begin position="202"/>
        <end position="232"/>
    </location>
</feature>
<feature type="region of interest" description="Disordered" evidence="1">
    <location>
        <begin position="68"/>
        <end position="105"/>
    </location>
</feature>
<evidence type="ECO:0000313" key="3">
    <source>
        <dbReference type="RefSeq" id="XP_016922988.2"/>
    </source>
</evidence>
<dbReference type="GeneID" id="108004564"/>
<protein>
    <submittedName>
        <fullName evidence="3">Centrosomal protein of 55 kDa</fullName>
    </submittedName>
</protein>
<sequence>MSYQIKSTPYFRRMFNNSKKNGQLQKLREEYERIQEFNDRTIEQKMRQVRLKRLFREIEEMKAAAAAAAAAGSSQPTSPNRSRGASNSPTPAARNLQRRNHHNVRLTNITPEQRIREQRVENLARARELGKEISRRNAEMAEAGTGGFLRSELRLTAKMQAVADARKDADERRERAAKRISYGNDQSRQNLQRLIQVRQRKLGGGHAQAAGNRSHLQPDAQVPITQQLPRQEIRPSYLYPDYRQLTPSQLQLLAVENKPSTQEIQIQRDQEENELKLRLKEQELRMEAQLRQQEKDSSEQEDHMHFRRQASSMSSPDEENSEEQRLMQLRLQNPELADELERRRRRQQEDEEEEELLQRRLRHLHEETSPLRLARISLSSTEGTNATNVTVETAATSPMNIRCPYPEMGSMDSNLEVHTAPLANNNEDRLGLASLSATIASHQPTQSVPYQTDYPIDQASASNRWRQISLMLPWFKAFPDLESESPVTPPPPDNRMSLEPSNYEMRDEMASAPGPHANPTYSYQLSDVATQAEEEPFPPPHCEFLLSTFDFIGTAER</sequence>
<dbReference type="RefSeq" id="XP_016922988.2">
    <property type="nucleotide sequence ID" value="XM_017067499.4"/>
</dbReference>